<evidence type="ECO:0000313" key="2">
    <source>
        <dbReference type="EMBL" id="SHJ59822.1"/>
    </source>
</evidence>
<accession>A0A1M6KLI2</accession>
<dbReference type="STRING" id="1470563.SAMN05444000_110135"/>
<dbReference type="EMBL" id="FQZQ01000010">
    <property type="protein sequence ID" value="SHJ59822.1"/>
    <property type="molecule type" value="Genomic_DNA"/>
</dbReference>
<dbReference type="RefSeq" id="WP_073252366.1">
    <property type="nucleotide sequence ID" value="NZ_FQZQ01000010.1"/>
</dbReference>
<dbReference type="SUPFAM" id="SSF51294">
    <property type="entry name" value="Hedgehog/intein (Hint) domain"/>
    <property type="match status" value="1"/>
</dbReference>
<dbReference type="InterPro" id="IPR036844">
    <property type="entry name" value="Hint_dom_sf"/>
</dbReference>
<gene>
    <name evidence="2" type="ORF">SAMN05444000_110135</name>
</gene>
<name>A0A1M6KLI2_9RHOB</name>
<keyword evidence="3" id="KW-1185">Reference proteome</keyword>
<reference evidence="3" key="1">
    <citation type="submission" date="2016-11" db="EMBL/GenBank/DDBJ databases">
        <authorList>
            <person name="Varghese N."/>
            <person name="Submissions S."/>
        </authorList>
    </citation>
    <scope>NUCLEOTIDE SEQUENCE [LARGE SCALE GENOMIC DNA]</scope>
    <source>
        <strain evidence="3">DSM 100564</strain>
    </source>
</reference>
<dbReference type="InterPro" id="IPR028992">
    <property type="entry name" value="Hedgehog/Intein_dom"/>
</dbReference>
<proteinExistence type="predicted"/>
<dbReference type="InterPro" id="IPR018247">
    <property type="entry name" value="EF_Hand_1_Ca_BS"/>
</dbReference>
<dbReference type="OrthoDB" id="6305173at2"/>
<evidence type="ECO:0000313" key="3">
    <source>
        <dbReference type="Proteomes" id="UP000183982"/>
    </source>
</evidence>
<feature type="domain" description="Hedgehog/Intein (Hint)" evidence="1">
    <location>
        <begin position="152"/>
        <end position="293"/>
    </location>
</feature>
<dbReference type="AlphaFoldDB" id="A0A1M6KLI2"/>
<dbReference type="Pfam" id="PF13403">
    <property type="entry name" value="Hint_2"/>
    <property type="match status" value="1"/>
</dbReference>
<dbReference type="Proteomes" id="UP000183982">
    <property type="component" value="Unassembled WGS sequence"/>
</dbReference>
<protein>
    <submittedName>
        <fullName evidence="2">Hint domain-containing protein</fullName>
    </submittedName>
</protein>
<organism evidence="2 3">
    <name type="scientific">Shimia gijangensis</name>
    <dbReference type="NCBI Taxonomy" id="1470563"/>
    <lineage>
        <taxon>Bacteria</taxon>
        <taxon>Pseudomonadati</taxon>
        <taxon>Pseudomonadota</taxon>
        <taxon>Alphaproteobacteria</taxon>
        <taxon>Rhodobacterales</taxon>
        <taxon>Roseobacteraceae</taxon>
    </lineage>
</organism>
<dbReference type="PROSITE" id="PS00018">
    <property type="entry name" value="EF_HAND_1"/>
    <property type="match status" value="1"/>
</dbReference>
<evidence type="ECO:0000259" key="1">
    <source>
        <dbReference type="Pfam" id="PF13403"/>
    </source>
</evidence>
<sequence length="362" mass="38723">MATWLSLGSAADVDTNEANYLSENAASLLGTYGSGTLSTVDAVAFDGDGDGVISDHDYGSTPDSVSIDGTTMVLDSTIAFSATVTRGDGTTYNTTVGVLQMTNGELYLLPISETDLDFLNIQSVQLTAVVKADYSGANVTTAARSIDNTNIVCFTRGTMIATQAGLVNVDDLAINDMIMTMDNGYQPIRWIGAKKVPATGHLSPVKIARGALGHDIPNRDMWVSQQHRILLRSKLATRMFDTSEILVPAKKLSGLPGISIDDGLGEVQYFHFLLPNHEIVFANGAPAESMYLGKEALGTVGEGARKEILSLFPELMAPEFHPQSARVFAPGKTIPGRVLNNLLRRARQNNKTLFESAPLPAN</sequence>
<dbReference type="Gene3D" id="2.170.16.10">
    <property type="entry name" value="Hedgehog/Intein (Hint) domain"/>
    <property type="match status" value="1"/>
</dbReference>